<evidence type="ECO:0000259" key="6">
    <source>
        <dbReference type="PROSITE" id="PS50801"/>
    </source>
</evidence>
<reference evidence="7" key="1">
    <citation type="submission" date="2015-04" db="EMBL/GenBank/DDBJ databases">
        <authorList>
            <person name="Syromyatnikov M.Y."/>
            <person name="Popov V.N."/>
        </authorList>
    </citation>
    <scope>NUCLEOTIDE SEQUENCE</scope>
    <source>
        <strain evidence="7">MO-1</strain>
    </source>
</reference>
<dbReference type="InterPro" id="IPR011547">
    <property type="entry name" value="SLC26A/SulP_dom"/>
</dbReference>
<sequence length="554" mass="58339">MGVPLVHGFRLDHLRGDLYGGLTAAVVALPLALAFGVASGAGPMAGVYGAILVGLFAALLGGTPSQVSGPTGPMTVVMAALLVEFAHQPAIAFTVVVMSGLLQMLFGWLKLGRYITYIPYSVISGFMSGIGLIIILLQLAPLVGHATSEQGVIHALTNLSHQFSQISWQAALLGLLGLGIMLFTPGAIRRYLPSPLLALLICTPVAMALGWQIPTIGEIPQGLPTLHPPHFSLELLPNMIQWAITLALLGSIDSLLTSLVADNFTRTEHNADRELIGQGVGNMVAGLFGAIPGAGATMRTVVNIRAGGRTPISGALHALILLGLMLGLAPLAESIPHAVLAGILIKVGWDIIDWDHLKRLYTAPRAEGVVTLTVLLLTVIADLVTAVGVGIVMVSLISAKQMSEQQLNQLNLFASDGEHTPLAPEHLALLSQAQGRILLLHLSGPFSFCSAKDMVRKMGSIGANYRVVVLDLEEVTMIDTSIALVFEELIQRCQESGREVVLICGGSCSINGVVETLDGLGIMAKLTPANCHPIRKQGLKHALKLADIVSCSEE</sequence>
<accession>A0A1S7LEY2</accession>
<evidence type="ECO:0000313" key="7">
    <source>
        <dbReference type="EMBL" id="CRH04617.1"/>
    </source>
</evidence>
<feature type="transmembrane region" description="Helical" evidence="5">
    <location>
        <begin position="166"/>
        <end position="184"/>
    </location>
</feature>
<evidence type="ECO:0000256" key="3">
    <source>
        <dbReference type="ARBA" id="ARBA00022989"/>
    </source>
</evidence>
<dbReference type="InterPro" id="IPR036513">
    <property type="entry name" value="STAS_dom_sf"/>
</dbReference>
<dbReference type="PROSITE" id="PS50801">
    <property type="entry name" value="STAS"/>
    <property type="match status" value="1"/>
</dbReference>
<feature type="transmembrane region" description="Helical" evidence="5">
    <location>
        <begin position="369"/>
        <end position="397"/>
    </location>
</feature>
<dbReference type="InterPro" id="IPR002645">
    <property type="entry name" value="STAS_dom"/>
</dbReference>
<dbReference type="CDD" id="cd07042">
    <property type="entry name" value="STAS_SulP_like_sulfate_transporter"/>
    <property type="match status" value="1"/>
</dbReference>
<evidence type="ECO:0000256" key="1">
    <source>
        <dbReference type="ARBA" id="ARBA00004141"/>
    </source>
</evidence>
<evidence type="ECO:0000256" key="2">
    <source>
        <dbReference type="ARBA" id="ARBA00022692"/>
    </source>
</evidence>
<dbReference type="Gene3D" id="3.30.750.24">
    <property type="entry name" value="STAS domain"/>
    <property type="match status" value="1"/>
</dbReference>
<feature type="transmembrane region" description="Helical" evidence="5">
    <location>
        <begin position="85"/>
        <end position="106"/>
    </location>
</feature>
<feature type="transmembrane region" description="Helical" evidence="5">
    <location>
        <begin position="239"/>
        <end position="261"/>
    </location>
</feature>
<keyword evidence="3 5" id="KW-1133">Transmembrane helix</keyword>
<feature type="domain" description="STAS" evidence="6">
    <location>
        <begin position="427"/>
        <end position="542"/>
    </location>
</feature>
<comment type="subcellular location">
    <subcellularLocation>
        <location evidence="1">Membrane</location>
        <topology evidence="1">Multi-pass membrane protein</topology>
    </subcellularLocation>
</comment>
<dbReference type="GO" id="GO:0016020">
    <property type="term" value="C:membrane"/>
    <property type="evidence" value="ECO:0007669"/>
    <property type="project" value="UniProtKB-SubCell"/>
</dbReference>
<dbReference type="EMBL" id="LO017727">
    <property type="protein sequence ID" value="CRH04617.1"/>
    <property type="molecule type" value="Genomic_DNA"/>
</dbReference>
<name>A0A1S7LEY2_MAGMO</name>
<feature type="transmembrane region" description="Helical" evidence="5">
    <location>
        <begin position="118"/>
        <end position="140"/>
    </location>
</feature>
<evidence type="ECO:0000256" key="5">
    <source>
        <dbReference type="SAM" id="Phobius"/>
    </source>
</evidence>
<gene>
    <name evidence="7" type="ORF">MAGMO_0405</name>
</gene>
<dbReference type="InterPro" id="IPR001902">
    <property type="entry name" value="SLC26A/SulP_fam"/>
</dbReference>
<feature type="transmembrane region" description="Helical" evidence="5">
    <location>
        <begin position="18"/>
        <end position="38"/>
    </location>
</feature>
<dbReference type="Pfam" id="PF00916">
    <property type="entry name" value="Sulfate_transp"/>
    <property type="match status" value="1"/>
</dbReference>
<dbReference type="Pfam" id="PF01740">
    <property type="entry name" value="STAS"/>
    <property type="match status" value="1"/>
</dbReference>
<protein>
    <submittedName>
        <fullName evidence="7">Putative Sulfate transporter</fullName>
    </submittedName>
</protein>
<evidence type="ECO:0000256" key="4">
    <source>
        <dbReference type="ARBA" id="ARBA00023136"/>
    </source>
</evidence>
<organism evidence="7">
    <name type="scientific">Magnetococcus massalia (strain MO-1)</name>
    <dbReference type="NCBI Taxonomy" id="451514"/>
    <lineage>
        <taxon>Bacteria</taxon>
        <taxon>Pseudomonadati</taxon>
        <taxon>Pseudomonadota</taxon>
        <taxon>Magnetococcia</taxon>
        <taxon>Magnetococcales</taxon>
        <taxon>Magnetococcaceae</taxon>
        <taxon>Magnetococcus</taxon>
    </lineage>
</organism>
<dbReference type="GO" id="GO:0055085">
    <property type="term" value="P:transmembrane transport"/>
    <property type="evidence" value="ECO:0007669"/>
    <property type="project" value="InterPro"/>
</dbReference>
<dbReference type="SUPFAM" id="SSF52091">
    <property type="entry name" value="SpoIIaa-like"/>
    <property type="match status" value="1"/>
</dbReference>
<proteinExistence type="predicted"/>
<feature type="transmembrane region" description="Helical" evidence="5">
    <location>
        <begin position="45"/>
        <end position="65"/>
    </location>
</feature>
<keyword evidence="2 5" id="KW-0812">Transmembrane</keyword>
<dbReference type="PANTHER" id="PTHR11814">
    <property type="entry name" value="SULFATE TRANSPORTER"/>
    <property type="match status" value="1"/>
</dbReference>
<keyword evidence="4 5" id="KW-0472">Membrane</keyword>
<feature type="transmembrane region" description="Helical" evidence="5">
    <location>
        <begin position="319"/>
        <end position="349"/>
    </location>
</feature>
<feature type="transmembrane region" description="Helical" evidence="5">
    <location>
        <begin position="196"/>
        <end position="213"/>
    </location>
</feature>
<dbReference type="AlphaFoldDB" id="A0A1S7LEY2"/>